<comment type="caution">
    <text evidence="6">The sequence shown here is derived from an EMBL/GenBank/DDBJ whole genome shotgun (WGS) entry which is preliminary data.</text>
</comment>
<evidence type="ECO:0000313" key="7">
    <source>
        <dbReference type="Proteomes" id="UP001497623"/>
    </source>
</evidence>
<dbReference type="PANTHER" id="PTHR11040:SF203">
    <property type="entry name" value="FI18611P1-RELATED"/>
    <property type="match status" value="1"/>
</dbReference>
<dbReference type="GO" id="GO:0005385">
    <property type="term" value="F:zinc ion transmembrane transporter activity"/>
    <property type="evidence" value="ECO:0007669"/>
    <property type="project" value="TreeGrafter"/>
</dbReference>
<evidence type="ECO:0000256" key="5">
    <source>
        <dbReference type="SAM" id="Phobius"/>
    </source>
</evidence>
<proteinExistence type="predicted"/>
<evidence type="ECO:0000256" key="2">
    <source>
        <dbReference type="ARBA" id="ARBA00022692"/>
    </source>
</evidence>
<dbReference type="Proteomes" id="UP001497623">
    <property type="component" value="Unassembled WGS sequence"/>
</dbReference>
<name>A0AAV2PSW3_MEGNR</name>
<evidence type="ECO:0000256" key="3">
    <source>
        <dbReference type="ARBA" id="ARBA00022989"/>
    </source>
</evidence>
<keyword evidence="4 5" id="KW-0472">Membrane</keyword>
<feature type="transmembrane region" description="Helical" evidence="5">
    <location>
        <begin position="232"/>
        <end position="251"/>
    </location>
</feature>
<keyword evidence="7" id="KW-1185">Reference proteome</keyword>
<dbReference type="PANTHER" id="PTHR11040">
    <property type="entry name" value="ZINC/IRON TRANSPORTER"/>
    <property type="match status" value="1"/>
</dbReference>
<dbReference type="AlphaFoldDB" id="A0AAV2PSW3"/>
<keyword evidence="2 5" id="KW-0812">Transmembrane</keyword>
<evidence type="ECO:0000256" key="4">
    <source>
        <dbReference type="ARBA" id="ARBA00023136"/>
    </source>
</evidence>
<feature type="transmembrane region" description="Helical" evidence="5">
    <location>
        <begin position="48"/>
        <end position="66"/>
    </location>
</feature>
<feature type="transmembrane region" description="Helical" evidence="5">
    <location>
        <begin position="300"/>
        <end position="319"/>
    </location>
</feature>
<feature type="transmembrane region" description="Helical" evidence="5">
    <location>
        <begin position="331"/>
        <end position="351"/>
    </location>
</feature>
<reference evidence="6 7" key="1">
    <citation type="submission" date="2024-05" db="EMBL/GenBank/DDBJ databases">
        <authorList>
            <person name="Wallberg A."/>
        </authorList>
    </citation>
    <scope>NUCLEOTIDE SEQUENCE [LARGE SCALE GENOMIC DNA]</scope>
</reference>
<protein>
    <submittedName>
        <fullName evidence="6">Uncharacterized protein</fullName>
    </submittedName>
</protein>
<dbReference type="EMBL" id="CAXKWB010001024">
    <property type="protein sequence ID" value="CAL4063149.1"/>
    <property type="molecule type" value="Genomic_DNA"/>
</dbReference>
<dbReference type="InterPro" id="IPR003689">
    <property type="entry name" value="ZIP"/>
</dbReference>
<feature type="transmembrane region" description="Helical" evidence="5">
    <location>
        <begin position="6"/>
        <end position="28"/>
    </location>
</feature>
<dbReference type="PROSITE" id="PS51257">
    <property type="entry name" value="PROKAR_LIPOPROTEIN"/>
    <property type="match status" value="1"/>
</dbReference>
<gene>
    <name evidence="6" type="ORF">MNOR_LOCUS3115</name>
</gene>
<comment type="subcellular location">
    <subcellularLocation>
        <location evidence="1">Membrane</location>
        <topology evidence="1">Multi-pass membrane protein</topology>
    </subcellularLocation>
</comment>
<keyword evidence="3 5" id="KW-1133">Transmembrane helix</keyword>
<dbReference type="Pfam" id="PF02535">
    <property type="entry name" value="Zip"/>
    <property type="match status" value="1"/>
</dbReference>
<dbReference type="GO" id="GO:0005886">
    <property type="term" value="C:plasma membrane"/>
    <property type="evidence" value="ECO:0007669"/>
    <property type="project" value="TreeGrafter"/>
</dbReference>
<sequence>MEVATEKILALLIMTLVTLLASCLPLLVRQKIIAFAKKELIEKLMSGFLCFGAGIFLATTFIHLMPETRSNVEIAMAKEYISATNLPVAEIIFCGGFFLIYCVEEVLHICVNHRKNDPEPKFRDTRLSSIGVLNLSSLTPEPKPRTHRISSIGALQMNNIPHLEVPHENVTTTSLVVPDIYSHNKLRSTNTIPRNIVKNTVMKSLMIVVALSLHSIMEGVAVGLETESIDMWMIWAAITAHKVIIAFSLGMELLESQFGLSPFLIAMITFSVASPLGGLLGTAALALATQESGPSFVTAMILQGLSGGCILYVTFCEILERERAREHGSLMRLLTLMAGFGIMCGMEFLAAHDHHHHHDQVIDNLHDHV</sequence>
<feature type="transmembrane region" description="Helical" evidence="5">
    <location>
        <begin position="263"/>
        <end position="288"/>
    </location>
</feature>
<organism evidence="6 7">
    <name type="scientific">Meganyctiphanes norvegica</name>
    <name type="common">Northern krill</name>
    <name type="synonym">Thysanopoda norvegica</name>
    <dbReference type="NCBI Taxonomy" id="48144"/>
    <lineage>
        <taxon>Eukaryota</taxon>
        <taxon>Metazoa</taxon>
        <taxon>Ecdysozoa</taxon>
        <taxon>Arthropoda</taxon>
        <taxon>Crustacea</taxon>
        <taxon>Multicrustacea</taxon>
        <taxon>Malacostraca</taxon>
        <taxon>Eumalacostraca</taxon>
        <taxon>Eucarida</taxon>
        <taxon>Euphausiacea</taxon>
        <taxon>Euphausiidae</taxon>
        <taxon>Meganyctiphanes</taxon>
    </lineage>
</organism>
<dbReference type="SUPFAM" id="SSF103473">
    <property type="entry name" value="MFS general substrate transporter"/>
    <property type="match status" value="1"/>
</dbReference>
<evidence type="ECO:0000256" key="1">
    <source>
        <dbReference type="ARBA" id="ARBA00004141"/>
    </source>
</evidence>
<dbReference type="InterPro" id="IPR036259">
    <property type="entry name" value="MFS_trans_sf"/>
</dbReference>
<accession>A0AAV2PSW3</accession>
<feature type="transmembrane region" description="Helical" evidence="5">
    <location>
        <begin position="86"/>
        <end position="107"/>
    </location>
</feature>
<feature type="transmembrane region" description="Helical" evidence="5">
    <location>
        <begin position="204"/>
        <end position="226"/>
    </location>
</feature>
<evidence type="ECO:0000313" key="6">
    <source>
        <dbReference type="EMBL" id="CAL4063149.1"/>
    </source>
</evidence>